<evidence type="ECO:0000256" key="1">
    <source>
        <dbReference type="SAM" id="MobiDB-lite"/>
    </source>
</evidence>
<keyword evidence="3" id="KW-1185">Reference proteome</keyword>
<organism evidence="2 3">
    <name type="scientific">Dryococelus australis</name>
    <dbReference type="NCBI Taxonomy" id="614101"/>
    <lineage>
        <taxon>Eukaryota</taxon>
        <taxon>Metazoa</taxon>
        <taxon>Ecdysozoa</taxon>
        <taxon>Arthropoda</taxon>
        <taxon>Hexapoda</taxon>
        <taxon>Insecta</taxon>
        <taxon>Pterygota</taxon>
        <taxon>Neoptera</taxon>
        <taxon>Polyneoptera</taxon>
        <taxon>Phasmatodea</taxon>
        <taxon>Verophasmatodea</taxon>
        <taxon>Anareolatae</taxon>
        <taxon>Phasmatidae</taxon>
        <taxon>Eurycanthinae</taxon>
        <taxon>Dryococelus</taxon>
    </lineage>
</organism>
<accession>A0ABQ9H862</accession>
<dbReference type="PANTHER" id="PTHR47018">
    <property type="entry name" value="CXC DOMAIN-CONTAINING PROTEIN-RELATED"/>
    <property type="match status" value="1"/>
</dbReference>
<feature type="region of interest" description="Disordered" evidence="1">
    <location>
        <begin position="947"/>
        <end position="975"/>
    </location>
</feature>
<proteinExistence type="predicted"/>
<comment type="caution">
    <text evidence="2">The sequence shown here is derived from an EMBL/GenBank/DDBJ whole genome shotgun (WGS) entry which is preliminary data.</text>
</comment>
<dbReference type="Proteomes" id="UP001159363">
    <property type="component" value="Chromosome 5"/>
</dbReference>
<reference evidence="2 3" key="1">
    <citation type="submission" date="2023-02" db="EMBL/GenBank/DDBJ databases">
        <title>LHISI_Scaffold_Assembly.</title>
        <authorList>
            <person name="Stuart O.P."/>
            <person name="Cleave R."/>
            <person name="Magrath M.J.L."/>
            <person name="Mikheyev A.S."/>
        </authorList>
    </citation>
    <scope>NUCLEOTIDE SEQUENCE [LARGE SCALE GENOMIC DNA]</scope>
    <source>
        <strain evidence="2">Daus_M_001</strain>
        <tissue evidence="2">Leg muscle</tissue>
    </source>
</reference>
<sequence>MSLCFICESSLEDGTLVSNVKSRGIASLIKASTERKDGKGFTAAQARLPPSERNTVYSVRHMGVKTTVMNAAGAPNDDYGWAIIQRIRPVNNLIAADAQYHSECFKDVYGRPKVQEQQKRGPFAEEIDRFSMEELMKQISRSYQPDVKTARARLIEKYEEMHRVIERGFEWLKQQQKLFAKLLNYKYMRPKSIVHQTVFWNSYQEAVRFEISSAMKPEIEINREGFCQFIYNNVAPETAVPADEKISILTEIPTSAVVGSFGAVTLKHFEPTESGQGLKTTKIQDFINEFSTSKNVSPCTQVTADISLKKSFTAYLPFITAPPTYYDTIFTALLQAAEKCKAKGQKMCMVTFDQPRYLKARYIISNYTDSSQAVFTKIVMEIIGLTSETQAKLDEILYNLDKSVILASAPDECREIREKYIRLVTLVKIFILSEIMGNWDQHLQTVWQMLPYFQVPGHFAYAKRAHLYLQDMLNLKQTMPAEEYEKFTIQDFFTIRRSTKFWCGTWTDMTIEQYLMKNTRLQGGLTHGRGVGEGLKDSTVVRDNKDDTKMYEWLLQYFLFPENPDLYSISIGIDGINRVVGGDFGTVKFKRSDRVKHLAVMICVIRVDDELIPINPTTLFQRISAAVVFGGYPDDVQGGRKTAESMRRSRKHASTDILFDDTMILTMSKEKFLLTQKTRVAKEDADTLIVNTALSLAPSNEMVIVVGEDVELLDTVSPATFSLTIAVSSTVAENIIFLHAMTSYDTMSALFMQGKMKFLKTLVKNPHVADVKVFKHSNATQEMVAATGKCFLVSLYGYSGTNVPLLNHLRYISYKKSAFRYSSNIAALPPSANAARQHSLRVYHQKAGLCCSNMCLNCEGNCNNIVVVSQDEDDELDLETKLEMDCPPIEPVDPMEEEQAMPQVRSTPEYMQQAKTNLFLTWTIKHFFGCYCGPKRLRHELVCGSHHDKDETGHEDKASAEPLKESITKKLKNGS</sequence>
<name>A0ABQ9H862_9NEOP</name>
<gene>
    <name evidence="2" type="ORF">PR048_016900</name>
</gene>
<dbReference type="EMBL" id="JARBHB010000006">
    <property type="protein sequence ID" value="KAJ8880431.1"/>
    <property type="molecule type" value="Genomic_DNA"/>
</dbReference>
<feature type="compositionally biased region" description="Basic and acidic residues" evidence="1">
    <location>
        <begin position="947"/>
        <end position="968"/>
    </location>
</feature>
<protein>
    <submittedName>
        <fullName evidence="2">Uncharacterized protein</fullName>
    </submittedName>
</protein>
<evidence type="ECO:0000313" key="2">
    <source>
        <dbReference type="EMBL" id="KAJ8880431.1"/>
    </source>
</evidence>
<evidence type="ECO:0000313" key="3">
    <source>
        <dbReference type="Proteomes" id="UP001159363"/>
    </source>
</evidence>